<accession>A0A6I5ZT72</accession>
<dbReference type="RefSeq" id="WP_156274643.1">
    <property type="nucleotide sequence ID" value="NZ_CP046244.1"/>
</dbReference>
<dbReference type="AlphaFoldDB" id="A0A6I5ZT72"/>
<proteinExistence type="predicted"/>
<organism evidence="4 5">
    <name type="scientific">Neomoorella glycerini</name>
    <dbReference type="NCBI Taxonomy" id="55779"/>
    <lineage>
        <taxon>Bacteria</taxon>
        <taxon>Bacillati</taxon>
        <taxon>Bacillota</taxon>
        <taxon>Clostridia</taxon>
        <taxon>Neomoorellales</taxon>
        <taxon>Neomoorellaceae</taxon>
        <taxon>Neomoorella</taxon>
    </lineage>
</organism>
<dbReference type="SUPFAM" id="SSF52218">
    <property type="entry name" value="Flavoproteins"/>
    <property type="match status" value="1"/>
</dbReference>
<keyword evidence="2" id="KW-0288">FMN</keyword>
<keyword evidence="4" id="KW-0560">Oxidoreductase</keyword>
<evidence type="ECO:0000256" key="2">
    <source>
        <dbReference type="ARBA" id="ARBA00022643"/>
    </source>
</evidence>
<dbReference type="GO" id="GO:0016491">
    <property type="term" value="F:oxidoreductase activity"/>
    <property type="evidence" value="ECO:0007669"/>
    <property type="project" value="UniProtKB-KW"/>
</dbReference>
<reference evidence="4 5" key="1">
    <citation type="submission" date="2019-11" db="EMBL/GenBank/DDBJ databases">
        <title>Genome sequence of Moorella glycerini DSM11254.</title>
        <authorList>
            <person name="Poehlein A."/>
            <person name="Boeer T."/>
            <person name="Daniel R."/>
        </authorList>
    </citation>
    <scope>NUCLEOTIDE SEQUENCE [LARGE SCALE GENOMIC DNA]</scope>
    <source>
        <strain evidence="4 5">DSM 11254</strain>
    </source>
</reference>
<name>A0A6I5ZT72_9FIRM</name>
<dbReference type="Gene3D" id="3.40.50.360">
    <property type="match status" value="1"/>
</dbReference>
<dbReference type="PANTHER" id="PTHR43278:SF1">
    <property type="entry name" value="IRON-SULFUR FLAVOPROTEIN MJ1083"/>
    <property type="match status" value="1"/>
</dbReference>
<dbReference type="InterPro" id="IPR029039">
    <property type="entry name" value="Flavoprotein-like_sf"/>
</dbReference>
<dbReference type="EMBL" id="CP046244">
    <property type="protein sequence ID" value="QGP93323.1"/>
    <property type="molecule type" value="Genomic_DNA"/>
</dbReference>
<dbReference type="Pfam" id="PF03358">
    <property type="entry name" value="FMN_red"/>
    <property type="match status" value="1"/>
</dbReference>
<protein>
    <submittedName>
        <fullName evidence="4">2-amino-4-deoxychorismate dehydrogenase</fullName>
        <ecNumber evidence="4">1.3.99.24</ecNumber>
    </submittedName>
</protein>
<keyword evidence="5" id="KW-1185">Reference proteome</keyword>
<dbReference type="Proteomes" id="UP000425916">
    <property type="component" value="Chromosome"/>
</dbReference>
<dbReference type="InterPro" id="IPR005025">
    <property type="entry name" value="FMN_Rdtase-like_dom"/>
</dbReference>
<dbReference type="EC" id="1.3.99.24" evidence="4"/>
<dbReference type="OrthoDB" id="9790975at2"/>
<evidence type="ECO:0000256" key="1">
    <source>
        <dbReference type="ARBA" id="ARBA00022630"/>
    </source>
</evidence>
<evidence type="ECO:0000313" key="4">
    <source>
        <dbReference type="EMBL" id="QGP93323.1"/>
    </source>
</evidence>
<feature type="domain" description="NADPH-dependent FMN reductase-like" evidence="3">
    <location>
        <begin position="1"/>
        <end position="145"/>
    </location>
</feature>
<keyword evidence="1" id="KW-0285">Flavoprotein</keyword>
<evidence type="ECO:0000259" key="3">
    <source>
        <dbReference type="Pfam" id="PF03358"/>
    </source>
</evidence>
<sequence length="178" mass="19984">MQLLYISGSPRSNSNTEYLLHIMREITGGKIIKLVDYKIKPCRACQDCRGKGECTISDEMQDLIIPELLQCEGIVLGTPVYFNNVSAQLKMFMDRTHCLIGLLKNKIGGAVAVGRRYGIEGAISALNGFFLKHEMIPANRGIYGFAFRQGEIDSDKQAIKSAEELAQRFIELHHLLHR</sequence>
<dbReference type="InterPro" id="IPR051796">
    <property type="entry name" value="ISF_SsuE-like"/>
</dbReference>
<evidence type="ECO:0000313" key="5">
    <source>
        <dbReference type="Proteomes" id="UP000425916"/>
    </source>
</evidence>
<dbReference type="PANTHER" id="PTHR43278">
    <property type="entry name" value="NAD(P)H-DEPENDENT FMN-CONTAINING OXIDOREDUCTASE YWQN-RELATED"/>
    <property type="match status" value="1"/>
</dbReference>
<gene>
    <name evidence="4" type="primary">sgcG_3</name>
    <name evidence="4" type="ORF">MGLY_27300</name>
</gene>